<dbReference type="AlphaFoldDB" id="A0A6H5GT90"/>
<name>A0A6H5GT90_9HEMI</name>
<feature type="non-terminal residue" evidence="1">
    <location>
        <position position="1"/>
    </location>
</feature>
<evidence type="ECO:0000313" key="1">
    <source>
        <dbReference type="EMBL" id="CAB0007148.1"/>
    </source>
</evidence>
<evidence type="ECO:0000313" key="2">
    <source>
        <dbReference type="Proteomes" id="UP000479000"/>
    </source>
</evidence>
<keyword evidence="2" id="KW-1185">Reference proteome</keyword>
<reference evidence="1 2" key="1">
    <citation type="submission" date="2020-02" db="EMBL/GenBank/DDBJ databases">
        <authorList>
            <person name="Ferguson B K."/>
        </authorList>
    </citation>
    <scope>NUCLEOTIDE SEQUENCE [LARGE SCALE GENOMIC DNA]</scope>
</reference>
<accession>A0A6H5GT90</accession>
<proteinExistence type="predicted"/>
<sequence>KFSIPESEVSFQVRPQVGIPSWILDAEMEKIFCKIPQSRLLAAYVLSDNYTFAAMLEPIGNGGFDVLERDSGVDVCQRRGVVGLVRRPFRRPVVGSPEVDHVDVRRQLADIKVHWKYESSK</sequence>
<protein>
    <submittedName>
        <fullName evidence="1">Uncharacterized protein</fullName>
    </submittedName>
</protein>
<dbReference type="EMBL" id="CADCXU010018801">
    <property type="protein sequence ID" value="CAB0007148.1"/>
    <property type="molecule type" value="Genomic_DNA"/>
</dbReference>
<gene>
    <name evidence="1" type="ORF">NTEN_LOCUS12503</name>
</gene>
<organism evidence="1 2">
    <name type="scientific">Nesidiocoris tenuis</name>
    <dbReference type="NCBI Taxonomy" id="355587"/>
    <lineage>
        <taxon>Eukaryota</taxon>
        <taxon>Metazoa</taxon>
        <taxon>Ecdysozoa</taxon>
        <taxon>Arthropoda</taxon>
        <taxon>Hexapoda</taxon>
        <taxon>Insecta</taxon>
        <taxon>Pterygota</taxon>
        <taxon>Neoptera</taxon>
        <taxon>Paraneoptera</taxon>
        <taxon>Hemiptera</taxon>
        <taxon>Heteroptera</taxon>
        <taxon>Panheteroptera</taxon>
        <taxon>Cimicomorpha</taxon>
        <taxon>Miridae</taxon>
        <taxon>Dicyphina</taxon>
        <taxon>Nesidiocoris</taxon>
    </lineage>
</organism>
<dbReference type="Proteomes" id="UP000479000">
    <property type="component" value="Unassembled WGS sequence"/>
</dbReference>